<comment type="caution">
    <text evidence="11">The sequence shown here is derived from an EMBL/GenBank/DDBJ whole genome shotgun (WGS) entry which is preliminary data.</text>
</comment>
<organism evidence="11 12">
    <name type="scientific">Protea cynaroides</name>
    <dbReference type="NCBI Taxonomy" id="273540"/>
    <lineage>
        <taxon>Eukaryota</taxon>
        <taxon>Viridiplantae</taxon>
        <taxon>Streptophyta</taxon>
        <taxon>Embryophyta</taxon>
        <taxon>Tracheophyta</taxon>
        <taxon>Spermatophyta</taxon>
        <taxon>Magnoliopsida</taxon>
        <taxon>Proteales</taxon>
        <taxon>Proteaceae</taxon>
        <taxon>Protea</taxon>
    </lineage>
</organism>
<dbReference type="SUPFAM" id="SSF103473">
    <property type="entry name" value="MFS general substrate transporter"/>
    <property type="match status" value="1"/>
</dbReference>
<evidence type="ECO:0000256" key="8">
    <source>
        <dbReference type="ARBA" id="ARBA00023136"/>
    </source>
</evidence>
<evidence type="ECO:0000313" key="11">
    <source>
        <dbReference type="EMBL" id="KAJ4951987.1"/>
    </source>
</evidence>
<dbReference type="PANTHER" id="PTHR23500">
    <property type="entry name" value="SOLUTE CARRIER FAMILY 2, FACILITATED GLUCOSE TRANSPORTER"/>
    <property type="match status" value="1"/>
</dbReference>
<proteinExistence type="inferred from homology"/>
<name>A0A9Q0GU22_9MAGN</name>
<dbReference type="PROSITE" id="PS50850">
    <property type="entry name" value="MFS"/>
    <property type="match status" value="1"/>
</dbReference>
<keyword evidence="4" id="KW-0762">Sugar transport</keyword>
<evidence type="ECO:0000256" key="7">
    <source>
        <dbReference type="ARBA" id="ARBA00022989"/>
    </source>
</evidence>
<dbReference type="GO" id="GO:0015144">
    <property type="term" value="F:carbohydrate transmembrane transporter activity"/>
    <property type="evidence" value="ECO:0007669"/>
    <property type="project" value="InterPro"/>
</dbReference>
<accession>A0A9Q0GU22</accession>
<comment type="subcellular location">
    <subcellularLocation>
        <location evidence="1">Membrane</location>
        <topology evidence="1">Multi-pass membrane protein</topology>
    </subcellularLocation>
</comment>
<dbReference type="InterPro" id="IPR003663">
    <property type="entry name" value="Sugar/inositol_transpt"/>
</dbReference>
<evidence type="ECO:0000313" key="12">
    <source>
        <dbReference type="Proteomes" id="UP001141806"/>
    </source>
</evidence>
<dbReference type="InterPro" id="IPR005829">
    <property type="entry name" value="Sugar_transporter_CS"/>
</dbReference>
<keyword evidence="6" id="KW-0769">Symport</keyword>
<protein>
    <recommendedName>
        <fullName evidence="10">Major facilitator superfamily (MFS) profile domain-containing protein</fullName>
    </recommendedName>
</protein>
<feature type="transmembrane region" description="Helical" evidence="9">
    <location>
        <begin position="45"/>
        <end position="67"/>
    </location>
</feature>
<feature type="transmembrane region" description="Helical" evidence="9">
    <location>
        <begin position="79"/>
        <end position="103"/>
    </location>
</feature>
<gene>
    <name evidence="11" type="ORF">NE237_028819</name>
</gene>
<dbReference type="OrthoDB" id="5296287at2759"/>
<keyword evidence="8 9" id="KW-0472">Membrane</keyword>
<dbReference type="Proteomes" id="UP001141806">
    <property type="component" value="Unassembled WGS sequence"/>
</dbReference>
<evidence type="ECO:0000256" key="4">
    <source>
        <dbReference type="ARBA" id="ARBA00022597"/>
    </source>
</evidence>
<feature type="transmembrane region" description="Helical" evidence="9">
    <location>
        <begin position="110"/>
        <end position="132"/>
    </location>
</feature>
<dbReference type="AlphaFoldDB" id="A0A9Q0GU22"/>
<evidence type="ECO:0000256" key="2">
    <source>
        <dbReference type="ARBA" id="ARBA00010992"/>
    </source>
</evidence>
<keyword evidence="12" id="KW-1185">Reference proteome</keyword>
<sequence>MLQRVRGTVNIQAELDDLIQAIEISKSMEVHPFRMIIQARYRPQLVMAIAIPFIEQVTGINVIAFYAPLLFRTMGFGESASLISAIVTGLVGTGTTFISMLIVDKVGRRSLFMFGGVPTFISQMIIGGLLAVQLGDQGGLSKGYVYLLLFLICVYVAGFGWSWGPLGWFVPSENFQLEIRSAGQSITILWL</sequence>
<evidence type="ECO:0000256" key="9">
    <source>
        <dbReference type="SAM" id="Phobius"/>
    </source>
</evidence>
<reference evidence="11" key="1">
    <citation type="journal article" date="2023" name="Plant J.">
        <title>The genome of the king protea, Protea cynaroides.</title>
        <authorList>
            <person name="Chang J."/>
            <person name="Duong T.A."/>
            <person name="Schoeman C."/>
            <person name="Ma X."/>
            <person name="Roodt D."/>
            <person name="Barker N."/>
            <person name="Li Z."/>
            <person name="Van de Peer Y."/>
            <person name="Mizrachi E."/>
        </authorList>
    </citation>
    <scope>NUCLEOTIDE SEQUENCE</scope>
    <source>
        <tissue evidence="11">Young leaves</tissue>
    </source>
</reference>
<dbReference type="InterPro" id="IPR036259">
    <property type="entry name" value="MFS_trans_sf"/>
</dbReference>
<evidence type="ECO:0000259" key="10">
    <source>
        <dbReference type="PROSITE" id="PS50850"/>
    </source>
</evidence>
<keyword evidence="7 9" id="KW-1133">Transmembrane helix</keyword>
<evidence type="ECO:0000256" key="3">
    <source>
        <dbReference type="ARBA" id="ARBA00022448"/>
    </source>
</evidence>
<dbReference type="Gene3D" id="1.20.1250.20">
    <property type="entry name" value="MFS general substrate transporter like domains"/>
    <property type="match status" value="1"/>
</dbReference>
<keyword evidence="3" id="KW-0813">Transport</keyword>
<feature type="transmembrane region" description="Helical" evidence="9">
    <location>
        <begin position="144"/>
        <end position="170"/>
    </location>
</feature>
<keyword evidence="5 9" id="KW-0812">Transmembrane</keyword>
<comment type="similarity">
    <text evidence="2">Belongs to the major facilitator superfamily. Sugar transporter (TC 2.A.1.1) family.</text>
</comment>
<dbReference type="GO" id="GO:0015293">
    <property type="term" value="F:symporter activity"/>
    <property type="evidence" value="ECO:0007669"/>
    <property type="project" value="UniProtKB-KW"/>
</dbReference>
<feature type="domain" description="Major facilitator superfamily (MFS) profile" evidence="10">
    <location>
        <begin position="1"/>
        <end position="191"/>
    </location>
</feature>
<dbReference type="InterPro" id="IPR045262">
    <property type="entry name" value="STP/PLT_plant"/>
</dbReference>
<dbReference type="PRINTS" id="PR00171">
    <property type="entry name" value="SUGRTRNSPORT"/>
</dbReference>
<evidence type="ECO:0000256" key="5">
    <source>
        <dbReference type="ARBA" id="ARBA00022692"/>
    </source>
</evidence>
<evidence type="ECO:0000256" key="6">
    <source>
        <dbReference type="ARBA" id="ARBA00022847"/>
    </source>
</evidence>
<dbReference type="PROSITE" id="PS00216">
    <property type="entry name" value="SUGAR_TRANSPORT_1"/>
    <property type="match status" value="1"/>
</dbReference>
<evidence type="ECO:0000256" key="1">
    <source>
        <dbReference type="ARBA" id="ARBA00004141"/>
    </source>
</evidence>
<dbReference type="InterPro" id="IPR020846">
    <property type="entry name" value="MFS_dom"/>
</dbReference>
<dbReference type="GO" id="GO:0016020">
    <property type="term" value="C:membrane"/>
    <property type="evidence" value="ECO:0007669"/>
    <property type="project" value="UniProtKB-SubCell"/>
</dbReference>
<dbReference type="EMBL" id="JAMYWD010000012">
    <property type="protein sequence ID" value="KAJ4951987.1"/>
    <property type="molecule type" value="Genomic_DNA"/>
</dbReference>
<dbReference type="InterPro" id="IPR005828">
    <property type="entry name" value="MFS_sugar_transport-like"/>
</dbReference>
<dbReference type="Pfam" id="PF00083">
    <property type="entry name" value="Sugar_tr"/>
    <property type="match status" value="1"/>
</dbReference>
<dbReference type="PANTHER" id="PTHR23500:SF30">
    <property type="entry name" value="SUGAR TRANSPORT PROTEIN 3"/>
    <property type="match status" value="1"/>
</dbReference>